<dbReference type="AlphaFoldDB" id="A0A7N4NSB1"/>
<reference evidence="6" key="3">
    <citation type="submission" date="2025-09" db="UniProtKB">
        <authorList>
            <consortium name="Ensembl"/>
        </authorList>
    </citation>
    <scope>IDENTIFICATION</scope>
</reference>
<keyword evidence="4" id="KW-0539">Nucleus</keyword>
<evidence type="ECO:0000313" key="6">
    <source>
        <dbReference type="Ensembl" id="ENSSHAP00000027128.1"/>
    </source>
</evidence>
<feature type="region of interest" description="Disordered" evidence="5">
    <location>
        <begin position="410"/>
        <end position="592"/>
    </location>
</feature>
<dbReference type="InterPro" id="IPR007133">
    <property type="entry name" value="RNA_pol_II-assoc_Paf1"/>
</dbReference>
<keyword evidence="7" id="KW-1185">Reference proteome</keyword>
<comment type="similarity">
    <text evidence="2">Belongs to the PAF1 family.</text>
</comment>
<proteinExistence type="inferred from homology"/>
<feature type="region of interest" description="Disordered" evidence="5">
    <location>
        <begin position="1"/>
        <end position="23"/>
    </location>
</feature>
<feature type="compositionally biased region" description="Basic residues" evidence="5">
    <location>
        <begin position="425"/>
        <end position="443"/>
    </location>
</feature>
<dbReference type="GO" id="GO:0000993">
    <property type="term" value="F:RNA polymerase II complex binding"/>
    <property type="evidence" value="ECO:0007669"/>
    <property type="project" value="TreeGrafter"/>
</dbReference>
<dbReference type="PANTHER" id="PTHR23188:SF12">
    <property type="entry name" value="RNA POLYMERASE II-ASSOCIATED FACTOR 1 HOMOLOG"/>
    <property type="match status" value="1"/>
</dbReference>
<dbReference type="PANTHER" id="PTHR23188">
    <property type="entry name" value="RNA POLYMERASE II-ASSOCIATED FACTOR 1 HOMOLOG"/>
    <property type="match status" value="1"/>
</dbReference>
<dbReference type="GO" id="GO:0003682">
    <property type="term" value="F:chromatin binding"/>
    <property type="evidence" value="ECO:0007669"/>
    <property type="project" value="TreeGrafter"/>
</dbReference>
<feature type="region of interest" description="Disordered" evidence="5">
    <location>
        <begin position="361"/>
        <end position="394"/>
    </location>
</feature>
<dbReference type="Ensembl" id="ENSSHAT00000041467.1">
    <property type="protein sequence ID" value="ENSSHAP00000027128.1"/>
    <property type="gene ID" value="ENSSHAG00000030630.1"/>
</dbReference>
<protein>
    <recommendedName>
        <fullName evidence="3">RNA polymerase II-associated factor 1 homolog</fullName>
    </recommendedName>
</protein>
<organism evidence="6 7">
    <name type="scientific">Sarcophilus harrisii</name>
    <name type="common">Tasmanian devil</name>
    <name type="synonym">Sarcophilus laniarius</name>
    <dbReference type="NCBI Taxonomy" id="9305"/>
    <lineage>
        <taxon>Eukaryota</taxon>
        <taxon>Metazoa</taxon>
        <taxon>Chordata</taxon>
        <taxon>Craniata</taxon>
        <taxon>Vertebrata</taxon>
        <taxon>Euteleostomi</taxon>
        <taxon>Mammalia</taxon>
        <taxon>Metatheria</taxon>
        <taxon>Dasyuromorphia</taxon>
        <taxon>Dasyuridae</taxon>
        <taxon>Sarcophilus</taxon>
    </lineage>
</organism>
<dbReference type="GeneTree" id="ENSGT00390000001474"/>
<dbReference type="GO" id="GO:0016593">
    <property type="term" value="C:Cdc73/Paf1 complex"/>
    <property type="evidence" value="ECO:0007669"/>
    <property type="project" value="InterPro"/>
</dbReference>
<evidence type="ECO:0000256" key="1">
    <source>
        <dbReference type="ARBA" id="ARBA00004123"/>
    </source>
</evidence>
<feature type="compositionally biased region" description="Polar residues" evidence="5">
    <location>
        <begin position="413"/>
        <end position="423"/>
    </location>
</feature>
<evidence type="ECO:0000256" key="5">
    <source>
        <dbReference type="SAM" id="MobiDB-lite"/>
    </source>
</evidence>
<dbReference type="InParanoid" id="A0A7N4NSB1"/>
<feature type="compositionally biased region" description="Acidic residues" evidence="5">
    <location>
        <begin position="375"/>
        <end position="386"/>
    </location>
</feature>
<feature type="compositionally biased region" description="Basic residues" evidence="5">
    <location>
        <begin position="497"/>
        <end position="509"/>
    </location>
</feature>
<dbReference type="FunCoup" id="A0A7N4NSB1">
    <property type="interactions" value="4172"/>
</dbReference>
<evidence type="ECO:0000256" key="4">
    <source>
        <dbReference type="ARBA" id="ARBA00023242"/>
    </source>
</evidence>
<reference evidence="6 7" key="1">
    <citation type="journal article" date="2011" name="Proc. Natl. Acad. Sci. U.S.A.">
        <title>Genetic diversity and population structure of the endangered marsupial Sarcophilus harrisii (Tasmanian devil).</title>
        <authorList>
            <person name="Miller W."/>
            <person name="Hayes V.M."/>
            <person name="Ratan A."/>
            <person name="Petersen D.C."/>
            <person name="Wittekindt N.E."/>
            <person name="Miller J."/>
            <person name="Walenz B."/>
            <person name="Knight J."/>
            <person name="Qi J."/>
            <person name="Zhao F."/>
            <person name="Wang Q."/>
            <person name="Bedoya-Reina O.C."/>
            <person name="Katiyar N."/>
            <person name="Tomsho L.P."/>
            <person name="Kasson L.M."/>
            <person name="Hardie R.A."/>
            <person name="Woodbridge P."/>
            <person name="Tindall E.A."/>
            <person name="Bertelsen M.F."/>
            <person name="Dixon D."/>
            <person name="Pyecroft S."/>
            <person name="Helgen K.M."/>
            <person name="Lesk A.M."/>
            <person name="Pringle T.H."/>
            <person name="Patterson N."/>
            <person name="Zhang Y."/>
            <person name="Kreiss A."/>
            <person name="Woods G.M."/>
            <person name="Jones M.E."/>
            <person name="Schuster S.C."/>
        </authorList>
    </citation>
    <scope>NUCLEOTIDE SEQUENCE [LARGE SCALE GENOMIC DNA]</scope>
</reference>
<evidence type="ECO:0000313" key="7">
    <source>
        <dbReference type="Proteomes" id="UP000007648"/>
    </source>
</evidence>
<dbReference type="Pfam" id="PF03985">
    <property type="entry name" value="Paf1"/>
    <property type="match status" value="1"/>
</dbReference>
<evidence type="ECO:0000256" key="3">
    <source>
        <dbReference type="ARBA" id="ARBA00020462"/>
    </source>
</evidence>
<feature type="compositionally biased region" description="Basic and acidic residues" evidence="5">
    <location>
        <begin position="444"/>
        <end position="453"/>
    </location>
</feature>
<dbReference type="Proteomes" id="UP000007648">
    <property type="component" value="Unassembled WGS sequence"/>
</dbReference>
<reference evidence="6" key="2">
    <citation type="submission" date="2025-08" db="UniProtKB">
        <authorList>
            <consortium name="Ensembl"/>
        </authorList>
    </citation>
    <scope>IDENTIFICATION</scope>
</reference>
<comment type="subcellular location">
    <subcellularLocation>
        <location evidence="1">Nucleus</location>
    </subcellularLocation>
</comment>
<accession>A0A7N4NSB1</accession>
<dbReference type="GO" id="GO:0006368">
    <property type="term" value="P:transcription elongation by RNA polymerase II"/>
    <property type="evidence" value="ECO:0007669"/>
    <property type="project" value="InterPro"/>
</dbReference>
<name>A0A7N4NSB1_SARHA</name>
<gene>
    <name evidence="6" type="primary">PAF1</name>
</gene>
<sequence>MAPTIQTQAQREDGHRPNSHRTLPERSGVVCRVKYCNSLPDIPFDPKFITYPFDQNRFVQYKATSLEKQHKHDLLTEPDLGVTIDLINPDTYRIDPNVLLDPADEKLLEEEIQAPTSSKRSQQHAKVVPWMRKTEYISTEFNRYGVSNEKPEVKIGVSVKQQFTEEEIYKDRDSQITAIEKTFEDAQKSISQHYSKPRVTPVEVMPVFPDFKMWINPCAQVIFDSDPAPKDTSGSAALEMMSQAMIRGMMDEEGNQFVAYFLPVEETMRKRKRDQEEEMDYAPDDVYDYKIAREYNWNVKNKASKGYEENYFFIFREGDGVYYNELETRVRLSKRRAKAGVQSGTNALLVVKHRDMNEKELEAQEARKAQLENHEPEEEEEEELELDKEAPGSGKCSGGLLVCLAEAREGSRAPTSFSSSPQMKNGKRGAAVKRKPVRRKRRRSAQEVRVTVERRRRRRRVTRAAAGRTRPRRRAARTRPAPRETRRRSSAAMQTQKTRRKRRKRKKRMMTGEAGPGAVGRRRRKKTAAVRPGLGGAAPAPPSSVPVTTRPRRTAAKGAPRTPARPVTVTEAAKRAGRGGASPAQAPFSGRRENPYSFFFKLLLSNKGTVFTS</sequence>
<evidence type="ECO:0000256" key="2">
    <source>
        <dbReference type="ARBA" id="ARBA00007560"/>
    </source>
</evidence>
<feature type="compositionally biased region" description="Basic and acidic residues" evidence="5">
    <location>
        <begin position="361"/>
        <end position="374"/>
    </location>
</feature>